<dbReference type="InterPro" id="IPR036388">
    <property type="entry name" value="WH-like_DNA-bd_sf"/>
</dbReference>
<evidence type="ECO:0000256" key="1">
    <source>
        <dbReference type="SAM" id="MobiDB-lite"/>
    </source>
</evidence>
<dbReference type="InterPro" id="IPR036390">
    <property type="entry name" value="WH_DNA-bd_sf"/>
</dbReference>
<dbReference type="CDD" id="cd00090">
    <property type="entry name" value="HTH_ARSR"/>
    <property type="match status" value="1"/>
</dbReference>
<proteinExistence type="predicted"/>
<gene>
    <name evidence="2" type="ORF">JL106_02765</name>
</gene>
<evidence type="ECO:0000313" key="2">
    <source>
        <dbReference type="EMBL" id="MBM9466203.1"/>
    </source>
</evidence>
<name>A0A938YEB7_9ACTN</name>
<sequence>MPAEGRTRDAVIRLLMADGPLTAADLARRLGLTSAGVRRHLDQLIEDGSVTSRAAGGPSRSRGRGRPARAFLLTEAGRARLPHSYDTVAVEALRFLGEQVGPEALERFARQRAETMLAPYREALTDAPDVTAKLEVLGRAFTDAGFAASVQEMAGAQAAIGRAGAGRQLCLHHCPVASVAAEFPQLCHEELAVVTEALGTYAQRVATIARGDSFCTTFIPVGALGAGPPSTAGTLSTATPNTPSTAAPSSSDGRTC</sequence>
<dbReference type="Proteomes" id="UP000663792">
    <property type="component" value="Unassembled WGS sequence"/>
</dbReference>
<accession>A0A938YEB7</accession>
<evidence type="ECO:0000313" key="3">
    <source>
        <dbReference type="Proteomes" id="UP000663792"/>
    </source>
</evidence>
<feature type="compositionally biased region" description="Low complexity" evidence="1">
    <location>
        <begin position="234"/>
        <end position="256"/>
    </location>
</feature>
<protein>
    <submittedName>
        <fullName evidence="2">Transcriptional regulator</fullName>
    </submittedName>
</protein>
<organism evidence="2 3">
    <name type="scientific">Nakamurella leprariae</name>
    <dbReference type="NCBI Taxonomy" id="2803911"/>
    <lineage>
        <taxon>Bacteria</taxon>
        <taxon>Bacillati</taxon>
        <taxon>Actinomycetota</taxon>
        <taxon>Actinomycetes</taxon>
        <taxon>Nakamurellales</taxon>
        <taxon>Nakamurellaceae</taxon>
        <taxon>Nakamurella</taxon>
    </lineage>
</organism>
<dbReference type="Pfam" id="PF13412">
    <property type="entry name" value="HTH_24"/>
    <property type="match status" value="1"/>
</dbReference>
<feature type="region of interest" description="Disordered" evidence="1">
    <location>
        <begin position="230"/>
        <end position="256"/>
    </location>
</feature>
<dbReference type="InterPro" id="IPR050313">
    <property type="entry name" value="Carb_Metab_HTH_regulators"/>
</dbReference>
<dbReference type="PANTHER" id="PTHR30363">
    <property type="entry name" value="HTH-TYPE TRANSCRIPTIONAL REGULATOR SRLR-RELATED"/>
    <property type="match status" value="1"/>
</dbReference>
<reference evidence="2" key="1">
    <citation type="submission" date="2021-01" db="EMBL/GenBank/DDBJ databases">
        <title>YIM 132084 draft genome.</title>
        <authorList>
            <person name="An D."/>
        </authorList>
    </citation>
    <scope>NUCLEOTIDE SEQUENCE</scope>
    <source>
        <strain evidence="2">YIM 132084</strain>
    </source>
</reference>
<dbReference type="RefSeq" id="WP_205259170.1">
    <property type="nucleotide sequence ID" value="NZ_JAERWK010000004.1"/>
</dbReference>
<comment type="caution">
    <text evidence="2">The sequence shown here is derived from an EMBL/GenBank/DDBJ whole genome shotgun (WGS) entry which is preliminary data.</text>
</comment>
<dbReference type="SUPFAM" id="SSF46785">
    <property type="entry name" value="Winged helix' DNA-binding domain"/>
    <property type="match status" value="1"/>
</dbReference>
<dbReference type="EMBL" id="JAERWK010000004">
    <property type="protein sequence ID" value="MBM9466203.1"/>
    <property type="molecule type" value="Genomic_DNA"/>
</dbReference>
<dbReference type="Gene3D" id="1.10.10.10">
    <property type="entry name" value="Winged helix-like DNA-binding domain superfamily/Winged helix DNA-binding domain"/>
    <property type="match status" value="1"/>
</dbReference>
<dbReference type="InterPro" id="IPR011991">
    <property type="entry name" value="ArsR-like_HTH"/>
</dbReference>
<dbReference type="PANTHER" id="PTHR30363:SF28">
    <property type="entry name" value="TRANSCRIPTIONAL REGULATORY PROTEIN-RELATED"/>
    <property type="match status" value="1"/>
</dbReference>
<keyword evidence="3" id="KW-1185">Reference proteome</keyword>
<dbReference type="AlphaFoldDB" id="A0A938YEB7"/>